<sequence length="198" mass="21858">MIPHSDAAERNKHAILDVLKGYLTPGAQVLEIGCGTGQHAEYFARSLPDVTWIPSDRPESLPLSEERLQQAQLPNLVLPVRAIDVSRLQWPVGPVSAVFTANTLHIMSWDEVESLFFRVSRVLLRGGMFLTYGPFNEAGAFTSASNEAFDQSLRARKPSMGIRDVDDLQALAQSCGLVLQAKHNMPANNQILVWVHAD</sequence>
<dbReference type="PANTHER" id="PTHR20974:SF0">
    <property type="entry name" value="UPF0585 PROTEIN CG18661"/>
    <property type="match status" value="1"/>
</dbReference>
<protein>
    <submittedName>
        <fullName evidence="1">Uncharacterized protein</fullName>
    </submittedName>
</protein>
<gene>
    <name evidence="1" type="ORF">IMCC3088_2790</name>
</gene>
<dbReference type="Proteomes" id="UP000005615">
    <property type="component" value="Unassembled WGS sequence"/>
</dbReference>
<dbReference type="InterPro" id="IPR029063">
    <property type="entry name" value="SAM-dependent_MTases_sf"/>
</dbReference>
<evidence type="ECO:0000313" key="1">
    <source>
        <dbReference type="EMBL" id="EGG28598.1"/>
    </source>
</evidence>
<organism evidence="1 2">
    <name type="scientific">Aequoribacter fuscus</name>
    <dbReference type="NCBI Taxonomy" id="2518989"/>
    <lineage>
        <taxon>Bacteria</taxon>
        <taxon>Pseudomonadati</taxon>
        <taxon>Pseudomonadota</taxon>
        <taxon>Gammaproteobacteria</taxon>
        <taxon>Cellvibrionales</taxon>
        <taxon>Halieaceae</taxon>
        <taxon>Aequoribacter</taxon>
    </lineage>
</organism>
<dbReference type="AlphaFoldDB" id="F3L511"/>
<comment type="caution">
    <text evidence="1">The sequence shown here is derived from an EMBL/GenBank/DDBJ whole genome shotgun (WGS) entry which is preliminary data.</text>
</comment>
<accession>F3L511</accession>
<dbReference type="CDD" id="cd02440">
    <property type="entry name" value="AdoMet_MTases"/>
    <property type="match status" value="1"/>
</dbReference>
<dbReference type="RefSeq" id="WP_009576929.1">
    <property type="nucleotide sequence ID" value="NZ_AEIG01000093.1"/>
</dbReference>
<dbReference type="InterPro" id="IPR010342">
    <property type="entry name" value="DUF938"/>
</dbReference>
<dbReference type="PANTHER" id="PTHR20974">
    <property type="entry name" value="UPF0585 PROTEIN CG18661"/>
    <property type="match status" value="1"/>
</dbReference>
<dbReference type="eggNOG" id="COG0500">
    <property type="taxonomic scope" value="Bacteria"/>
</dbReference>
<name>F3L511_9GAMM</name>
<dbReference type="SUPFAM" id="SSF53335">
    <property type="entry name" value="S-adenosyl-L-methionine-dependent methyltransferases"/>
    <property type="match status" value="1"/>
</dbReference>
<dbReference type="STRING" id="2518989.IMCC3088_2790"/>
<dbReference type="Gene3D" id="3.40.50.150">
    <property type="entry name" value="Vaccinia Virus protein VP39"/>
    <property type="match status" value="1"/>
</dbReference>
<dbReference type="OrthoDB" id="5563826at2"/>
<reference evidence="1 2" key="1">
    <citation type="journal article" date="2011" name="J. Bacteriol.">
        <title>Genome sequence of strain IMCC3088, a proteorhodopsin-containing marine bacterium belonging to the OM60/NOR5 clade.</title>
        <authorList>
            <person name="Jang Y."/>
            <person name="Oh H.M."/>
            <person name="Kang I."/>
            <person name="Lee K."/>
            <person name="Yang S.J."/>
            <person name="Cho J.C."/>
        </authorList>
    </citation>
    <scope>NUCLEOTIDE SEQUENCE [LARGE SCALE GENOMIC DNA]</scope>
    <source>
        <strain evidence="1 2">IMCC3088</strain>
    </source>
</reference>
<evidence type="ECO:0000313" key="2">
    <source>
        <dbReference type="Proteomes" id="UP000005615"/>
    </source>
</evidence>
<dbReference type="EMBL" id="AEIG01000093">
    <property type="protein sequence ID" value="EGG28598.1"/>
    <property type="molecule type" value="Genomic_DNA"/>
</dbReference>
<dbReference type="Pfam" id="PF06080">
    <property type="entry name" value="DUF938"/>
    <property type="match status" value="1"/>
</dbReference>
<proteinExistence type="predicted"/>
<keyword evidence="2" id="KW-1185">Reference proteome</keyword>